<dbReference type="Proteomes" id="UP000193495">
    <property type="component" value="Unassembled WGS sequence"/>
</dbReference>
<evidence type="ECO:0000313" key="2">
    <source>
        <dbReference type="EMBL" id="PSK82199.1"/>
    </source>
</evidence>
<dbReference type="RefSeq" id="WP_085894801.1">
    <property type="nucleotide sequence ID" value="NZ_FWFY01000001.1"/>
</dbReference>
<evidence type="ECO:0000259" key="1">
    <source>
        <dbReference type="Pfam" id="PF13403"/>
    </source>
</evidence>
<keyword evidence="5" id="KW-1185">Reference proteome</keyword>
<organism evidence="3 4">
    <name type="scientific">Limimaricola soesokkakensis</name>
    <dbReference type="NCBI Taxonomy" id="1343159"/>
    <lineage>
        <taxon>Bacteria</taxon>
        <taxon>Pseudomonadati</taxon>
        <taxon>Pseudomonadota</taxon>
        <taxon>Alphaproteobacteria</taxon>
        <taxon>Rhodobacterales</taxon>
        <taxon>Paracoccaceae</taxon>
        <taxon>Limimaricola</taxon>
    </lineage>
</organism>
<dbReference type="CDD" id="cd00081">
    <property type="entry name" value="Hint"/>
    <property type="match status" value="1"/>
</dbReference>
<evidence type="ECO:0000313" key="4">
    <source>
        <dbReference type="Proteomes" id="UP000193495"/>
    </source>
</evidence>
<feature type="domain" description="Hedgehog/Intein (Hint)" evidence="1">
    <location>
        <begin position="144"/>
        <end position="280"/>
    </location>
</feature>
<gene>
    <name evidence="2" type="ORF">CLV79_11383</name>
    <name evidence="3" type="ORF">LOS8367_00449</name>
</gene>
<dbReference type="Gene3D" id="2.170.16.10">
    <property type="entry name" value="Hedgehog/Intein (Hint) domain"/>
    <property type="match status" value="1"/>
</dbReference>
<dbReference type="EMBL" id="PYGB01000013">
    <property type="protein sequence ID" value="PSK82199.1"/>
    <property type="molecule type" value="Genomic_DNA"/>
</dbReference>
<reference evidence="3 4" key="1">
    <citation type="submission" date="2017-03" db="EMBL/GenBank/DDBJ databases">
        <authorList>
            <person name="Afonso C.L."/>
            <person name="Miller P.J."/>
            <person name="Scott M.A."/>
            <person name="Spackman E."/>
            <person name="Goraichik I."/>
            <person name="Dimitrov K.M."/>
            <person name="Suarez D.L."/>
            <person name="Swayne D.E."/>
        </authorList>
    </citation>
    <scope>NUCLEOTIDE SEQUENCE [LARGE SCALE GENOMIC DNA]</scope>
    <source>
        <strain evidence="3 4">CECT 8367</strain>
    </source>
</reference>
<dbReference type="OrthoDB" id="6305173at2"/>
<dbReference type="InterPro" id="IPR006141">
    <property type="entry name" value="Intein_N"/>
</dbReference>
<dbReference type="EMBL" id="FWFY01000001">
    <property type="protein sequence ID" value="SLN18880.1"/>
    <property type="molecule type" value="Genomic_DNA"/>
</dbReference>
<accession>A0A1X6YEM7</accession>
<dbReference type="Pfam" id="PF13403">
    <property type="entry name" value="Hint_2"/>
    <property type="match status" value="1"/>
</dbReference>
<reference evidence="2 5" key="2">
    <citation type="submission" date="2018-03" db="EMBL/GenBank/DDBJ databases">
        <title>Genomic Encyclopedia of Archaeal and Bacterial Type Strains, Phase II (KMG-II): from individual species to whole genera.</title>
        <authorList>
            <person name="Goeker M."/>
        </authorList>
    </citation>
    <scope>NUCLEOTIDE SEQUENCE [LARGE SCALE GENOMIC DNA]</scope>
    <source>
        <strain evidence="2 5">DSM 29956</strain>
    </source>
</reference>
<name>A0A1X6YEM7_9RHOB</name>
<dbReference type="GO" id="GO:0016539">
    <property type="term" value="P:intein-mediated protein splicing"/>
    <property type="evidence" value="ECO:0007669"/>
    <property type="project" value="InterPro"/>
</dbReference>
<dbReference type="InterPro" id="IPR036844">
    <property type="entry name" value="Hint_dom_sf"/>
</dbReference>
<proteinExistence type="predicted"/>
<dbReference type="PROSITE" id="PS50817">
    <property type="entry name" value="INTEIN_N_TER"/>
    <property type="match status" value="1"/>
</dbReference>
<protein>
    <submittedName>
        <fullName evidence="2">Hint domain-containing protein</fullName>
    </submittedName>
</protein>
<dbReference type="Proteomes" id="UP000240624">
    <property type="component" value="Unassembled WGS sequence"/>
</dbReference>
<evidence type="ECO:0000313" key="3">
    <source>
        <dbReference type="EMBL" id="SLN18880.1"/>
    </source>
</evidence>
<evidence type="ECO:0000313" key="5">
    <source>
        <dbReference type="Proteomes" id="UP000240624"/>
    </source>
</evidence>
<dbReference type="SUPFAM" id="SSF51294">
    <property type="entry name" value="Hedgehog/intein (Hint) domain"/>
    <property type="match status" value="1"/>
</dbReference>
<sequence length="325" mass="35017">METGQLQQLAVIDAADFTVSQGVARGEALSFADELVPDDIYRLAPGARRRQLTLRPDAEGGFRIEAGGVDGQAGRSVHIDSCLSLSARDGSIGEAVVLVEVEAGAAVAIYLLPLGRMSEGEDYRLVGIDRHAGTTRLAQVACASFTRGTRIALSSGAQVPVEELAPGDRILTRDDGPQALRWVGRTTLRATGRFAPVLIRAGALNNARDLLLSPEHRVFVWQREDHLGTGRSELMIKVRHLVDDDSVIQVEGGFVDYFQLVFDDHQIVYAEGIAAESLLVDRRNAAVLPDDIARHSHPRGLSYEVSESLLPGADAVALLRRASGL</sequence>
<dbReference type="InterPro" id="IPR028992">
    <property type="entry name" value="Hedgehog/Intein_dom"/>
</dbReference>
<dbReference type="AlphaFoldDB" id="A0A1X6YEM7"/>